<feature type="domain" description="MOSC" evidence="1">
    <location>
        <begin position="35"/>
        <end position="170"/>
    </location>
</feature>
<keyword evidence="3" id="KW-1185">Reference proteome</keyword>
<dbReference type="RefSeq" id="WP_340271371.1">
    <property type="nucleotide sequence ID" value="NZ_JBBEOG010000011.1"/>
</dbReference>
<evidence type="ECO:0000313" key="3">
    <source>
        <dbReference type="Proteomes" id="UP001596122"/>
    </source>
</evidence>
<sequence length="228" mass="24836">MEPTRAGEQRARVLAVCLAPAATPDGRGGLSGIDKRPVDVVRVTVDGVVGDRVLDGRHHGGRHKAVYAYAAEDALRWSAELGREVAPGWFGENLRLAGVDLVGAVIGERWRVGDAVEVEVSMPRTPCATFQHHVGEPHWVRRFTEAGRVGVYLRVLVPGEVRPGDPVEVLHRPSHGVSAGRWFTEQRPDDARALLDAERTGLELAPDLVAYVERSLRHEAQRAAAPPL</sequence>
<evidence type="ECO:0000313" key="2">
    <source>
        <dbReference type="EMBL" id="MFC5380047.1"/>
    </source>
</evidence>
<gene>
    <name evidence="2" type="ORF">ACFPJ6_04525</name>
</gene>
<proteinExistence type="predicted"/>
<organism evidence="2 3">
    <name type="scientific">Aquipuribacter nitratireducens</name>
    <dbReference type="NCBI Taxonomy" id="650104"/>
    <lineage>
        <taxon>Bacteria</taxon>
        <taxon>Bacillati</taxon>
        <taxon>Actinomycetota</taxon>
        <taxon>Actinomycetes</taxon>
        <taxon>Micrococcales</taxon>
        <taxon>Intrasporangiaceae</taxon>
        <taxon>Aquipuribacter</taxon>
    </lineage>
</organism>
<accession>A0ABW0GL14</accession>
<reference evidence="3" key="1">
    <citation type="journal article" date="2019" name="Int. J. Syst. Evol. Microbiol.">
        <title>The Global Catalogue of Microorganisms (GCM) 10K type strain sequencing project: providing services to taxonomists for standard genome sequencing and annotation.</title>
        <authorList>
            <consortium name="The Broad Institute Genomics Platform"/>
            <consortium name="The Broad Institute Genome Sequencing Center for Infectious Disease"/>
            <person name="Wu L."/>
            <person name="Ma J."/>
        </authorList>
    </citation>
    <scope>NUCLEOTIDE SEQUENCE [LARGE SCALE GENOMIC DNA]</scope>
    <source>
        <strain evidence="3">CCUG 43114</strain>
    </source>
</reference>
<protein>
    <submittedName>
        <fullName evidence="2">MOSC domain-containing protein</fullName>
    </submittedName>
</protein>
<dbReference type="Gene3D" id="2.40.33.20">
    <property type="entry name" value="PK beta-barrel domain-like"/>
    <property type="match status" value="1"/>
</dbReference>
<dbReference type="InterPro" id="IPR052353">
    <property type="entry name" value="Benzoxazolinone_Detox_Enz"/>
</dbReference>
<dbReference type="EMBL" id="JBHSLD010000004">
    <property type="protein sequence ID" value="MFC5380047.1"/>
    <property type="molecule type" value="Genomic_DNA"/>
</dbReference>
<dbReference type="Proteomes" id="UP001596122">
    <property type="component" value="Unassembled WGS sequence"/>
</dbReference>
<dbReference type="InterPro" id="IPR005302">
    <property type="entry name" value="MoCF_Sase_C"/>
</dbReference>
<dbReference type="Pfam" id="PF03473">
    <property type="entry name" value="MOSC"/>
    <property type="match status" value="1"/>
</dbReference>
<name>A0ABW0GL14_9MICO</name>
<comment type="caution">
    <text evidence="2">The sequence shown here is derived from an EMBL/GenBank/DDBJ whole genome shotgun (WGS) entry which is preliminary data.</text>
</comment>
<dbReference type="PROSITE" id="PS51340">
    <property type="entry name" value="MOSC"/>
    <property type="match status" value="1"/>
</dbReference>
<dbReference type="SUPFAM" id="SSF50800">
    <property type="entry name" value="PK beta-barrel domain-like"/>
    <property type="match status" value="1"/>
</dbReference>
<dbReference type="InterPro" id="IPR011037">
    <property type="entry name" value="Pyrv_Knase-like_insert_dom_sf"/>
</dbReference>
<dbReference type="PANTHER" id="PTHR30212">
    <property type="entry name" value="PROTEIN YIIM"/>
    <property type="match status" value="1"/>
</dbReference>
<dbReference type="PANTHER" id="PTHR30212:SF2">
    <property type="entry name" value="PROTEIN YIIM"/>
    <property type="match status" value="1"/>
</dbReference>
<evidence type="ECO:0000259" key="1">
    <source>
        <dbReference type="PROSITE" id="PS51340"/>
    </source>
</evidence>